<evidence type="ECO:0000313" key="2">
    <source>
        <dbReference type="EMBL" id="TDV51044.1"/>
    </source>
</evidence>
<accession>A0A4R7VNB1</accession>
<evidence type="ECO:0000313" key="3">
    <source>
        <dbReference type="Proteomes" id="UP000294927"/>
    </source>
</evidence>
<keyword evidence="1" id="KW-0812">Transmembrane</keyword>
<comment type="caution">
    <text evidence="2">The sequence shown here is derived from an EMBL/GenBank/DDBJ whole genome shotgun (WGS) entry which is preliminary data.</text>
</comment>
<proteinExistence type="predicted"/>
<dbReference type="Proteomes" id="UP000294927">
    <property type="component" value="Unassembled WGS sequence"/>
</dbReference>
<dbReference type="OrthoDB" id="9982439at2"/>
<keyword evidence="1" id="KW-0472">Membrane</keyword>
<protein>
    <submittedName>
        <fullName evidence="2">Uncharacterized protein</fullName>
    </submittedName>
</protein>
<feature type="transmembrane region" description="Helical" evidence="1">
    <location>
        <begin position="12"/>
        <end position="29"/>
    </location>
</feature>
<dbReference type="EMBL" id="SOCP01000006">
    <property type="protein sequence ID" value="TDV51044.1"/>
    <property type="molecule type" value="Genomic_DNA"/>
</dbReference>
<feature type="transmembrane region" description="Helical" evidence="1">
    <location>
        <begin position="68"/>
        <end position="87"/>
    </location>
</feature>
<gene>
    <name evidence="2" type="ORF">CLV71_106395</name>
</gene>
<sequence length="89" mass="9117">MNDDVWGPLRNRVAVITAGGGPLFAAYVITNSSTLEGVVVGVPLMAAGGFAIGALVAGRRRHSVERVWIALVLVVFAVVASVVFAALGV</sequence>
<evidence type="ECO:0000256" key="1">
    <source>
        <dbReference type="SAM" id="Phobius"/>
    </source>
</evidence>
<organism evidence="2 3">
    <name type="scientific">Actinophytocola oryzae</name>
    <dbReference type="NCBI Taxonomy" id="502181"/>
    <lineage>
        <taxon>Bacteria</taxon>
        <taxon>Bacillati</taxon>
        <taxon>Actinomycetota</taxon>
        <taxon>Actinomycetes</taxon>
        <taxon>Pseudonocardiales</taxon>
        <taxon>Pseudonocardiaceae</taxon>
    </lineage>
</organism>
<keyword evidence="1" id="KW-1133">Transmembrane helix</keyword>
<reference evidence="2 3" key="1">
    <citation type="submission" date="2019-03" db="EMBL/GenBank/DDBJ databases">
        <title>Genomic Encyclopedia of Archaeal and Bacterial Type Strains, Phase II (KMG-II): from individual species to whole genera.</title>
        <authorList>
            <person name="Goeker M."/>
        </authorList>
    </citation>
    <scope>NUCLEOTIDE SEQUENCE [LARGE SCALE GENOMIC DNA]</scope>
    <source>
        <strain evidence="2 3">DSM 45499</strain>
    </source>
</reference>
<dbReference type="RefSeq" id="WP_133904242.1">
    <property type="nucleotide sequence ID" value="NZ_SOCP01000006.1"/>
</dbReference>
<dbReference type="AlphaFoldDB" id="A0A4R7VNB1"/>
<feature type="transmembrane region" description="Helical" evidence="1">
    <location>
        <begin position="35"/>
        <end position="56"/>
    </location>
</feature>
<name>A0A4R7VNB1_9PSEU</name>
<keyword evidence="3" id="KW-1185">Reference proteome</keyword>